<dbReference type="GO" id="GO:0005794">
    <property type="term" value="C:Golgi apparatus"/>
    <property type="evidence" value="ECO:0007669"/>
    <property type="project" value="Ensembl"/>
</dbReference>
<dbReference type="Gene3D" id="2.60.40.10">
    <property type="entry name" value="Immunoglobulins"/>
    <property type="match status" value="2"/>
</dbReference>
<keyword evidence="9" id="KW-1015">Disulfide bond</keyword>
<evidence type="ECO:0000256" key="7">
    <source>
        <dbReference type="ARBA" id="ARBA00022989"/>
    </source>
</evidence>
<feature type="compositionally biased region" description="Pro residues" evidence="12">
    <location>
        <begin position="318"/>
        <end position="332"/>
    </location>
</feature>
<evidence type="ECO:0000256" key="1">
    <source>
        <dbReference type="ARBA" id="ARBA00004251"/>
    </source>
</evidence>
<dbReference type="Pfam" id="PF05790">
    <property type="entry name" value="C2-set"/>
    <property type="match status" value="1"/>
</dbReference>
<protein>
    <submittedName>
        <fullName evidence="16">CD2 molecule</fullName>
    </submittedName>
</protein>
<keyword evidence="6" id="KW-0130">Cell adhesion</keyword>
<sequence>MPCKIFASFLLICNFSMKGAKAMDVVGIVDHDINLAIPDFQLDDSIDDIRWYLGQTRIGQLRKGRNKNLQNETYHIFSNGTLQIKNLTRYSSNSYRVEVFDIYGKNVLDRKIDLRILEMVSKPVISWNCINTTLTCEVKKGSDPELTLSLNKKAVNTSHQKVIIYKWFNNLNPSFSCKAENKVSVETSVANISCTGKGLDVYLILSIIGGGTILIIFVALLIFYISKKKKLSSRRNADEELEIRAHRVTTEERVRKPYQIPASMSQKPAVSQPPPPPSHRSQAPGHRPLPPGHRAQHQQQKRPPPHSSGTHVHQQKGPPLPRPRVQQKPPPGAAGRTLLPPRS</sequence>
<dbReference type="GO" id="GO:0030101">
    <property type="term" value="P:natural killer cell activation"/>
    <property type="evidence" value="ECO:0007669"/>
    <property type="project" value="Ensembl"/>
</dbReference>
<feature type="chain" id="PRO_5045624778" evidence="14">
    <location>
        <begin position="23"/>
        <end position="343"/>
    </location>
</feature>
<dbReference type="PANTHER" id="PTHR12080">
    <property type="entry name" value="SIGNALING LYMPHOCYTIC ACTIVATION MOLECULE"/>
    <property type="match status" value="1"/>
</dbReference>
<feature type="domain" description="Immunoglobulin C2-set" evidence="15">
    <location>
        <begin position="125"/>
        <end position="195"/>
    </location>
</feature>
<dbReference type="InterPro" id="IPR036179">
    <property type="entry name" value="Ig-like_dom_sf"/>
</dbReference>
<feature type="transmembrane region" description="Helical" evidence="13">
    <location>
        <begin position="201"/>
        <end position="225"/>
    </location>
</feature>
<dbReference type="SUPFAM" id="SSF48726">
    <property type="entry name" value="Immunoglobulin"/>
    <property type="match status" value="2"/>
</dbReference>
<gene>
    <name evidence="16" type="primary">CD2</name>
</gene>
<comment type="subcellular location">
    <subcellularLocation>
        <location evidence="1">Cell membrane</location>
        <topology evidence="1">Single-pass type I membrane protein</topology>
    </subcellularLocation>
</comment>
<dbReference type="STRING" id="9785.ENSLAFP00000012048"/>
<dbReference type="FunCoup" id="G3TD51">
    <property type="interactions" value="32"/>
</dbReference>
<dbReference type="Ensembl" id="ENSLAFT00000014389.3">
    <property type="protein sequence ID" value="ENSLAFP00000012048.3"/>
    <property type="gene ID" value="ENSLAFG00000014389.3"/>
</dbReference>
<dbReference type="OMA" id="NTMACTL"/>
<feature type="compositionally biased region" description="Basic residues" evidence="12">
    <location>
        <begin position="294"/>
        <end position="304"/>
    </location>
</feature>
<keyword evidence="3 13" id="KW-0812">Transmembrane</keyword>
<name>G3TD51_LOXAF</name>
<dbReference type="GO" id="GO:0005654">
    <property type="term" value="C:nucleoplasm"/>
    <property type="evidence" value="ECO:0007669"/>
    <property type="project" value="Ensembl"/>
</dbReference>
<feature type="signal peptide" evidence="14">
    <location>
        <begin position="1"/>
        <end position="22"/>
    </location>
</feature>
<dbReference type="GO" id="GO:0009897">
    <property type="term" value="C:external side of plasma membrane"/>
    <property type="evidence" value="ECO:0007669"/>
    <property type="project" value="Ensembl"/>
</dbReference>
<keyword evidence="4 14" id="KW-0732">Signal</keyword>
<keyword evidence="17" id="KW-1185">Reference proteome</keyword>
<dbReference type="GeneTree" id="ENSGT01030000234540"/>
<evidence type="ECO:0000256" key="13">
    <source>
        <dbReference type="SAM" id="Phobius"/>
    </source>
</evidence>
<dbReference type="GO" id="GO:0032729">
    <property type="term" value="P:positive regulation of type II interferon production"/>
    <property type="evidence" value="ECO:0007669"/>
    <property type="project" value="Ensembl"/>
</dbReference>
<dbReference type="InterPro" id="IPR015631">
    <property type="entry name" value="CD2/SLAM_rcpt"/>
</dbReference>
<evidence type="ECO:0000256" key="8">
    <source>
        <dbReference type="ARBA" id="ARBA00023136"/>
    </source>
</evidence>
<dbReference type="PANTHER" id="PTHR12080:SF54">
    <property type="entry name" value="T-CELL SURFACE ANTIGEN CD2"/>
    <property type="match status" value="1"/>
</dbReference>
<dbReference type="HOGENOM" id="CLU_069390_0_0_1"/>
<evidence type="ECO:0000256" key="5">
    <source>
        <dbReference type="ARBA" id="ARBA00022737"/>
    </source>
</evidence>
<dbReference type="InterPro" id="IPR015632">
    <property type="entry name" value="CD2"/>
</dbReference>
<evidence type="ECO:0000256" key="9">
    <source>
        <dbReference type="ARBA" id="ARBA00023157"/>
    </source>
</evidence>
<proteinExistence type="predicted"/>
<evidence type="ECO:0000256" key="4">
    <source>
        <dbReference type="ARBA" id="ARBA00022729"/>
    </source>
</evidence>
<evidence type="ECO:0000256" key="2">
    <source>
        <dbReference type="ARBA" id="ARBA00022475"/>
    </source>
</evidence>
<keyword evidence="10" id="KW-0325">Glycoprotein</keyword>
<dbReference type="GO" id="GO:0034113">
    <property type="term" value="P:heterotypic cell-cell adhesion"/>
    <property type="evidence" value="ECO:0007669"/>
    <property type="project" value="Ensembl"/>
</dbReference>
<dbReference type="Proteomes" id="UP000007646">
    <property type="component" value="Unassembled WGS sequence"/>
</dbReference>
<evidence type="ECO:0000256" key="3">
    <source>
        <dbReference type="ARBA" id="ARBA00022692"/>
    </source>
</evidence>
<evidence type="ECO:0000256" key="6">
    <source>
        <dbReference type="ARBA" id="ARBA00022889"/>
    </source>
</evidence>
<evidence type="ECO:0000256" key="14">
    <source>
        <dbReference type="SAM" id="SignalP"/>
    </source>
</evidence>
<organism evidence="16 17">
    <name type="scientific">Loxodonta africana</name>
    <name type="common">African elephant</name>
    <dbReference type="NCBI Taxonomy" id="9785"/>
    <lineage>
        <taxon>Eukaryota</taxon>
        <taxon>Metazoa</taxon>
        <taxon>Chordata</taxon>
        <taxon>Craniata</taxon>
        <taxon>Vertebrata</taxon>
        <taxon>Euteleostomi</taxon>
        <taxon>Mammalia</taxon>
        <taxon>Eutheria</taxon>
        <taxon>Afrotheria</taxon>
        <taxon>Proboscidea</taxon>
        <taxon>Elephantidae</taxon>
        <taxon>Loxodonta</taxon>
    </lineage>
</organism>
<dbReference type="GO" id="GO:0032757">
    <property type="term" value="P:positive regulation of interleukin-8 production"/>
    <property type="evidence" value="ECO:0007669"/>
    <property type="project" value="Ensembl"/>
</dbReference>
<evidence type="ECO:0000259" key="15">
    <source>
        <dbReference type="Pfam" id="PF05790"/>
    </source>
</evidence>
<evidence type="ECO:0000313" key="16">
    <source>
        <dbReference type="Ensembl" id="ENSLAFP00000012048.3"/>
    </source>
</evidence>
<evidence type="ECO:0000256" key="11">
    <source>
        <dbReference type="ARBA" id="ARBA00023319"/>
    </source>
</evidence>
<feature type="region of interest" description="Disordered" evidence="12">
    <location>
        <begin position="252"/>
        <end position="343"/>
    </location>
</feature>
<dbReference type="GO" id="GO:0042267">
    <property type="term" value="P:natural killer cell mediated cytotoxicity"/>
    <property type="evidence" value="ECO:0007669"/>
    <property type="project" value="Ensembl"/>
</dbReference>
<dbReference type="GO" id="GO:0032760">
    <property type="term" value="P:positive regulation of tumor necrosis factor production"/>
    <property type="evidence" value="ECO:0007669"/>
    <property type="project" value="Ensembl"/>
</dbReference>
<keyword evidence="8 13" id="KW-0472">Membrane</keyword>
<keyword evidence="7 13" id="KW-1133">Transmembrane helix</keyword>
<dbReference type="InterPro" id="IPR008424">
    <property type="entry name" value="Ig_C2-set"/>
</dbReference>
<dbReference type="AlphaFoldDB" id="G3TD51"/>
<reference evidence="16 17" key="1">
    <citation type="submission" date="2009-06" db="EMBL/GenBank/DDBJ databases">
        <title>The Genome Sequence of Loxodonta africana (African elephant).</title>
        <authorList>
            <person name="Di Palma F."/>
            <person name="Heiman D."/>
            <person name="Young S."/>
            <person name="Johnson J."/>
            <person name="Lander E.S."/>
            <person name="Lindblad-Toh K."/>
        </authorList>
    </citation>
    <scope>NUCLEOTIDE SEQUENCE [LARGE SCALE GENOMIC DNA]</scope>
    <source>
        <strain evidence="16 17">Isolate ISIS603380</strain>
    </source>
</reference>
<dbReference type="GO" id="GO:0005102">
    <property type="term" value="F:signaling receptor binding"/>
    <property type="evidence" value="ECO:0007669"/>
    <property type="project" value="Ensembl"/>
</dbReference>
<keyword evidence="2" id="KW-1003">Cell membrane</keyword>
<accession>G3TD51</accession>
<dbReference type="eggNOG" id="ENOG502S5UN">
    <property type="taxonomic scope" value="Eukaryota"/>
</dbReference>
<dbReference type="InterPro" id="IPR013783">
    <property type="entry name" value="Ig-like_fold"/>
</dbReference>
<keyword evidence="5" id="KW-0677">Repeat</keyword>
<reference evidence="16" key="3">
    <citation type="submission" date="2025-09" db="UniProtKB">
        <authorList>
            <consortium name="Ensembl"/>
        </authorList>
    </citation>
    <scope>IDENTIFICATION</scope>
    <source>
        <strain evidence="16">Isolate ISIS603380</strain>
    </source>
</reference>
<reference evidence="16" key="2">
    <citation type="submission" date="2025-08" db="UniProtKB">
        <authorList>
            <consortium name="Ensembl"/>
        </authorList>
    </citation>
    <scope>IDENTIFICATION</scope>
    <source>
        <strain evidence="16">Isolate ISIS603380</strain>
    </source>
</reference>
<dbReference type="PRINTS" id="PR01870">
    <property type="entry name" value="CD2ANTIGEN"/>
</dbReference>
<evidence type="ECO:0000313" key="17">
    <source>
        <dbReference type="Proteomes" id="UP000007646"/>
    </source>
</evidence>
<evidence type="ECO:0000256" key="12">
    <source>
        <dbReference type="SAM" id="MobiDB-lite"/>
    </source>
</evidence>
<keyword evidence="11" id="KW-0393">Immunoglobulin domain</keyword>
<dbReference type="InParanoid" id="G3TD51"/>
<evidence type="ECO:0000256" key="10">
    <source>
        <dbReference type="ARBA" id="ARBA00023180"/>
    </source>
</evidence>